<name>A0A154P6C8_DUFNO</name>
<organism evidence="1 2">
    <name type="scientific">Dufourea novaeangliae</name>
    <name type="common">Sweat bee</name>
    <dbReference type="NCBI Taxonomy" id="178035"/>
    <lineage>
        <taxon>Eukaryota</taxon>
        <taxon>Metazoa</taxon>
        <taxon>Ecdysozoa</taxon>
        <taxon>Arthropoda</taxon>
        <taxon>Hexapoda</taxon>
        <taxon>Insecta</taxon>
        <taxon>Pterygota</taxon>
        <taxon>Neoptera</taxon>
        <taxon>Endopterygota</taxon>
        <taxon>Hymenoptera</taxon>
        <taxon>Apocrita</taxon>
        <taxon>Aculeata</taxon>
        <taxon>Apoidea</taxon>
        <taxon>Anthophila</taxon>
        <taxon>Halictidae</taxon>
        <taxon>Rophitinae</taxon>
        <taxon>Dufourea</taxon>
    </lineage>
</organism>
<evidence type="ECO:0000313" key="1">
    <source>
        <dbReference type="EMBL" id="KZC06758.1"/>
    </source>
</evidence>
<gene>
    <name evidence="1" type="ORF">WN55_07531</name>
</gene>
<reference evidence="1 2" key="1">
    <citation type="submission" date="2015-07" db="EMBL/GenBank/DDBJ databases">
        <title>The genome of Dufourea novaeangliae.</title>
        <authorList>
            <person name="Pan H."/>
            <person name="Kapheim K."/>
        </authorList>
    </citation>
    <scope>NUCLEOTIDE SEQUENCE [LARGE SCALE GENOMIC DNA]</scope>
    <source>
        <strain evidence="1">0120121106</strain>
        <tissue evidence="1">Whole body</tissue>
    </source>
</reference>
<evidence type="ECO:0000313" key="2">
    <source>
        <dbReference type="Proteomes" id="UP000076502"/>
    </source>
</evidence>
<dbReference type="AlphaFoldDB" id="A0A154P6C8"/>
<dbReference type="Proteomes" id="UP000076502">
    <property type="component" value="Unassembled WGS sequence"/>
</dbReference>
<keyword evidence="2" id="KW-1185">Reference proteome</keyword>
<proteinExistence type="predicted"/>
<sequence length="71" mass="8374">MIMGVREELEAEEGEEEKREGVMMKKVKIGGTQWWRIIGVYVNKDIDRKLEELKEWIEDRERGVRVIVGGI</sequence>
<accession>A0A154P6C8</accession>
<protein>
    <submittedName>
        <fullName evidence="1">Uncharacterized protein</fullName>
    </submittedName>
</protein>
<dbReference type="EMBL" id="KQ434812">
    <property type="protein sequence ID" value="KZC06758.1"/>
    <property type="molecule type" value="Genomic_DNA"/>
</dbReference>
<dbReference type="OrthoDB" id="7616539at2759"/>